<protein>
    <submittedName>
        <fullName evidence="1">Uncharacterized protein</fullName>
    </submittedName>
</protein>
<sequence length="37" mass="4183">MVERFVRIEEVVVSITISSTKADSIPPGSAFFIFRPR</sequence>
<reference evidence="1 2" key="1">
    <citation type="journal article" date="2017" name="Biosci. Biotechnol. Biochem.">
        <title>Identification and characterization of a sulfoglycosidase from Bifidobacterium bifidum implicated in mucin glycan utilization.</title>
        <authorList>
            <person name="Katoh T."/>
            <person name="Maeshibu T."/>
            <person name="Kikkawa K."/>
            <person name="Gotoh A."/>
            <person name="Tomabechi Y."/>
            <person name="Nakamura M."/>
            <person name="Liao W.-H."/>
            <person name="Yamaguchi M."/>
            <person name="Ashida H."/>
            <person name="Yamamoto K."/>
            <person name="Katayama T."/>
        </authorList>
    </citation>
    <scope>NUCLEOTIDE SEQUENCE [LARGE SCALE GENOMIC DNA]</scope>
    <source>
        <strain evidence="1 2">JCM 7004</strain>
    </source>
</reference>
<dbReference type="EMBL" id="AP018131">
    <property type="protein sequence ID" value="BBA47919.1"/>
    <property type="molecule type" value="Genomic_DNA"/>
</dbReference>
<dbReference type="Proteomes" id="UP000262177">
    <property type="component" value="Chromosome"/>
</dbReference>
<accession>A0A286TCF5</accession>
<dbReference type="AlphaFoldDB" id="A0A286TCF5"/>
<evidence type="ECO:0000313" key="1">
    <source>
        <dbReference type="EMBL" id="BBA47919.1"/>
    </source>
</evidence>
<name>A0A286TCF5_BIFBI</name>
<organism evidence="1 2">
    <name type="scientific">Bifidobacterium bifidum LMG 13195</name>
    <dbReference type="NCBI Taxonomy" id="1207542"/>
    <lineage>
        <taxon>Bacteria</taxon>
        <taxon>Bacillati</taxon>
        <taxon>Actinomycetota</taxon>
        <taxon>Actinomycetes</taxon>
        <taxon>Bifidobacteriales</taxon>
        <taxon>Bifidobacteriaceae</taxon>
        <taxon>Bifidobacterium</taxon>
    </lineage>
</organism>
<evidence type="ECO:0000313" key="2">
    <source>
        <dbReference type="Proteomes" id="UP000262177"/>
    </source>
</evidence>
<gene>
    <name evidence="1" type="ORF">BBJK_01322</name>
</gene>
<proteinExistence type="predicted"/>